<organism evidence="3 4">
    <name type="scientific">Thiothrix winogradskyi</name>
    <dbReference type="NCBI Taxonomy" id="96472"/>
    <lineage>
        <taxon>Bacteria</taxon>
        <taxon>Pseudomonadati</taxon>
        <taxon>Pseudomonadota</taxon>
        <taxon>Gammaproteobacteria</taxon>
        <taxon>Thiotrichales</taxon>
        <taxon>Thiotrichaceae</taxon>
        <taxon>Thiothrix</taxon>
    </lineage>
</organism>
<evidence type="ECO:0000313" key="3">
    <source>
        <dbReference type="EMBL" id="UJS24654.1"/>
    </source>
</evidence>
<dbReference type="RefSeq" id="WP_236499277.1">
    <property type="nucleotide sequence ID" value="NZ_CP091244.1"/>
</dbReference>
<dbReference type="Pfam" id="PF09826">
    <property type="entry name" value="Beta_propel"/>
    <property type="match status" value="1"/>
</dbReference>
<evidence type="ECO:0000313" key="4">
    <source>
        <dbReference type="Proteomes" id="UP001054801"/>
    </source>
</evidence>
<reference evidence="3" key="1">
    <citation type="journal article" date="2022" name="Microorganisms">
        <title>Two New Species of Filamentous Sulfur Bacteria of the Genus Thiothrix, Thiothrix winogradskyi sp. nov. and 'Candidatus Thiothrix sulfatifontis' sp. nov.</title>
        <authorList>
            <person name="Ravin N.V."/>
            <person name="Rossetti S."/>
            <person name="Beletsky A.V."/>
            <person name="Kadnikov V.V."/>
            <person name="Rudenko T.S."/>
            <person name="Smolyakov D.D."/>
            <person name="Moskvitina M.I."/>
            <person name="Gureeva M.V."/>
            <person name="Mardanov A.V."/>
            <person name="Grabovich M.Y."/>
        </authorList>
    </citation>
    <scope>NUCLEOTIDE SEQUENCE</scope>
    <source>
        <strain evidence="3">CT3</strain>
    </source>
</reference>
<dbReference type="Proteomes" id="UP001054801">
    <property type="component" value="Chromosome"/>
</dbReference>
<dbReference type="EMBL" id="CP091244">
    <property type="protein sequence ID" value="UJS24654.1"/>
    <property type="molecule type" value="Genomic_DNA"/>
</dbReference>
<feature type="signal peptide" evidence="2">
    <location>
        <begin position="1"/>
        <end position="21"/>
    </location>
</feature>
<protein>
    <submittedName>
        <fullName evidence="3">Beta-propeller domain-containing protein</fullName>
    </submittedName>
</protein>
<evidence type="ECO:0000256" key="1">
    <source>
        <dbReference type="SAM" id="MobiDB-lite"/>
    </source>
</evidence>
<feature type="region of interest" description="Disordered" evidence="1">
    <location>
        <begin position="25"/>
        <end position="44"/>
    </location>
</feature>
<name>A0ABY3T1K7_9GAMM</name>
<gene>
    <name evidence="3" type="ORF">L2Y54_01075</name>
</gene>
<keyword evidence="4" id="KW-1185">Reference proteome</keyword>
<accession>A0ABY3T1K7</accession>
<evidence type="ECO:0000256" key="2">
    <source>
        <dbReference type="SAM" id="SignalP"/>
    </source>
</evidence>
<proteinExistence type="predicted"/>
<feature type="compositionally biased region" description="Low complexity" evidence="1">
    <location>
        <begin position="26"/>
        <end position="42"/>
    </location>
</feature>
<keyword evidence="2" id="KW-0732">Signal</keyword>
<sequence>MKNLHSLGLSISIALLLSACGGGGSSTTVSTNPSTPVTPTTNANKPALKQAANNTELETLIKQQMLEIYGTVRPEIYPCGRGGIVCVAEPSMTTNAPSAVADTAKNVSSTNTQETNVDEADRLKTDGEYLYAAELNTPSLNIFKANQASAPFVSKITLGTDSNARLSGLYLDTANKTLVALAEEQQMYGIWSRWFIPSYWQNQQTQMYLLNVANPANPVQTAKLTVDGQAISSRRIGSTMYVATRHSPTLPGLEQYPSTEAAAAANRTLINNAKLADFLPDYQLNGGSKTDIFSGNDCFMTQYTDKKSYQTSIVSLLAIDLNDATPTPQGKCFAGDTETLYASTEAIYLATTSYNYSNDALTSTVVSNDTAVSTSIAYAPNISTDLHKFSLAGGINYKGSGRVEGHLGWQQEMKPFRLSEHNDVLRLITYVGETPSTNPTPARLYTLQENAANKSLDILAKLPNATRPAPLGKPGEQIYATRFLGDRGYLVTFRATDPLYALDLSKPADPVMLGELEIDGYSDYLHPVGEHYLLGIGKDAVPDTTSNWGDGRGAWVQGVKVALIDVTDPTNPREQDKIIIGKRGTDTAVSQSHHALTSLQRGNNLQVAFPVSLHEGDTDYPPGPSVYYNWSRDQLYRLNINTQTGAMQALPPLVSNSATQDYLWPYDRSVMIDNYVYYLHGDKVLSQAW</sequence>
<feature type="chain" id="PRO_5046721399" evidence="2">
    <location>
        <begin position="22"/>
        <end position="689"/>
    </location>
</feature>
<dbReference type="PROSITE" id="PS51257">
    <property type="entry name" value="PROKAR_LIPOPROTEIN"/>
    <property type="match status" value="1"/>
</dbReference>
<dbReference type="InterPro" id="IPR019198">
    <property type="entry name" value="Beta_propeller_containing"/>
</dbReference>